<feature type="region of interest" description="Disordered" evidence="5">
    <location>
        <begin position="402"/>
        <end position="445"/>
    </location>
</feature>
<evidence type="ECO:0000256" key="5">
    <source>
        <dbReference type="SAM" id="MobiDB-lite"/>
    </source>
</evidence>
<dbReference type="InterPro" id="IPR051677">
    <property type="entry name" value="AfsR-DnrI-RedD_regulator"/>
</dbReference>
<dbReference type="InterPro" id="IPR011990">
    <property type="entry name" value="TPR-like_helical_dom_sf"/>
</dbReference>
<sequence>MVRWWWPWGLLVAALAGLVLVTSTDSPAVVAGWGVWAAAVVASVGAIAGDRLSALRVHAPRWAPRVGRELTVFSVPAAVTSRPLSARAPTDARVLPVGAPPAGRGSAAPTPVTRFVPQPVNGGGDTVTHPGRHPGLRAHPGRLPAVPVAVDGDGDGFVPQALAALLRTPASYAPGPAGRPRNGGAQLAAGVGPAGVVTVDLLSRPVWEISGPGQAGVLRALLAQMLACPDPGNGPCRLVVTAGHARRLGLPDPARLGLLVAPTLAVAVRHLAAEIRLRAELAAAGPAVTGLAGLRAAFPDEPLPALLAVVDTDEAGDDAAPAVRRLLAQAHHFGVSALLVGSTNSPHGYTVAADGSVLTSRHVPPMRRAFTLAAAPTLRVLRQATRLDAGAEVTVPLLGYRPPAPPAIPPPAPTRARPTSAAPRPATPPAATSSTATPFTATPPTATPMVRLVTFGRPHLADAAGQAYHGLLSMEIAAYLAAHRDGATTTALVRDLLPDADPIRAKNQIHQAIRRLRDACQHAASGSITIETRARGYRLLLRDGARCDLWEFQAALADAEHASSDPPRIAALRRAVAAYQGRFCGELDAAWAAGPATAWEQQAIAAHQDLADLIADDDPTGAAAVLEQALRTTDPHFEPLYTHLMRLHGAAGRLAEVRRVHDRLATRLAALDTQVSPATTALLARLLRTRPGEPRA</sequence>
<dbReference type="SMART" id="SM00862">
    <property type="entry name" value="Trans_reg_C"/>
    <property type="match status" value="1"/>
</dbReference>
<dbReference type="EMBL" id="JYFN01000071">
    <property type="protein sequence ID" value="KJE20094.1"/>
    <property type="molecule type" value="Genomic_DNA"/>
</dbReference>
<dbReference type="SMART" id="SM01043">
    <property type="entry name" value="BTAD"/>
    <property type="match status" value="1"/>
</dbReference>
<reference evidence="9" key="1">
    <citation type="submission" date="2015-02" db="EMBL/GenBank/DDBJ databases">
        <title>Draft Genome of Frankia sp. CpI1-S.</title>
        <authorList>
            <person name="Oshone R.T."/>
            <person name="Ngom M."/>
            <person name="Ghodhbane-Gtari F."/>
            <person name="Gtari M."/>
            <person name="Morris K."/>
            <person name="Thomas K."/>
            <person name="Sen A."/>
            <person name="Tisa L.S."/>
        </authorList>
    </citation>
    <scope>NUCLEOTIDE SEQUENCE [LARGE SCALE GENOMIC DNA]</scope>
    <source>
        <strain evidence="9">CpI1-S</strain>
    </source>
</reference>
<reference evidence="8 9" key="2">
    <citation type="journal article" date="2016" name="Genome Announc.">
        <title>Permanent Draft Genome Sequences for Two Variants of Frankia sp. Strain CpI1, the First Frankia Strain Isolated from Root Nodules of Comptonia peregrina.</title>
        <authorList>
            <person name="Oshone R."/>
            <person name="Hurst S.G.IV."/>
            <person name="Abebe-Akele F."/>
            <person name="Simpson S."/>
            <person name="Morris K."/>
            <person name="Thomas W.K."/>
            <person name="Tisa L.S."/>
        </authorList>
    </citation>
    <scope>NUCLEOTIDE SEQUENCE [LARGE SCALE GENOMIC DNA]</scope>
    <source>
        <strain evidence="9">CpI1-S</strain>
    </source>
</reference>
<keyword evidence="2" id="KW-0805">Transcription regulation</keyword>
<evidence type="ECO:0000256" key="4">
    <source>
        <dbReference type="ARBA" id="ARBA00023163"/>
    </source>
</evidence>
<dbReference type="Gene3D" id="1.10.10.10">
    <property type="entry name" value="Winged helix-like DNA-binding domain superfamily/Winged helix DNA-binding domain"/>
    <property type="match status" value="1"/>
</dbReference>
<name>A0A0D8B824_9ACTN</name>
<dbReference type="PATRIC" id="fig|1502723.3.peg.6192"/>
<dbReference type="Gene3D" id="1.25.40.10">
    <property type="entry name" value="Tetratricopeptide repeat domain"/>
    <property type="match status" value="1"/>
</dbReference>
<evidence type="ECO:0000313" key="9">
    <source>
        <dbReference type="Proteomes" id="UP000032545"/>
    </source>
</evidence>
<comment type="similarity">
    <text evidence="1">Belongs to the AfsR/DnrI/RedD regulatory family.</text>
</comment>
<dbReference type="SUPFAM" id="SSF48452">
    <property type="entry name" value="TPR-like"/>
    <property type="match status" value="1"/>
</dbReference>
<dbReference type="InterPro" id="IPR005158">
    <property type="entry name" value="BTAD"/>
</dbReference>
<evidence type="ECO:0000256" key="2">
    <source>
        <dbReference type="ARBA" id="ARBA00023015"/>
    </source>
</evidence>
<feature type="compositionally biased region" description="Low complexity" evidence="5">
    <location>
        <begin position="414"/>
        <end position="445"/>
    </location>
</feature>
<keyword evidence="9" id="KW-1185">Reference proteome</keyword>
<keyword evidence="4" id="KW-0804">Transcription</keyword>
<dbReference type="OrthoDB" id="8444614at2"/>
<dbReference type="RefSeq" id="WP_128423400.1">
    <property type="nucleotide sequence ID" value="NZ_JYFN01000071.1"/>
</dbReference>
<feature type="domain" description="OmpR/PhoB-type" evidence="6">
    <location>
        <begin position="465"/>
        <end position="539"/>
    </location>
</feature>
<dbReference type="PANTHER" id="PTHR35807:SF1">
    <property type="entry name" value="TRANSCRIPTIONAL REGULATOR REDD"/>
    <property type="match status" value="1"/>
</dbReference>
<gene>
    <name evidence="8" type="ORF">FF36_05585</name>
</gene>
<keyword evidence="3 8" id="KW-0238">DNA-binding</keyword>
<comment type="caution">
    <text evidence="8">The sequence shown here is derived from an EMBL/GenBank/DDBJ whole genome shotgun (WGS) entry which is preliminary data.</text>
</comment>
<evidence type="ECO:0000259" key="7">
    <source>
        <dbReference type="SMART" id="SM01043"/>
    </source>
</evidence>
<dbReference type="GO" id="GO:0006355">
    <property type="term" value="P:regulation of DNA-templated transcription"/>
    <property type="evidence" value="ECO:0007669"/>
    <property type="project" value="InterPro"/>
</dbReference>
<feature type="domain" description="Bacterial transcriptional activator" evidence="7">
    <location>
        <begin position="547"/>
        <end position="687"/>
    </location>
</feature>
<dbReference type="GO" id="GO:0003677">
    <property type="term" value="F:DNA binding"/>
    <property type="evidence" value="ECO:0007669"/>
    <property type="project" value="UniProtKB-KW"/>
</dbReference>
<dbReference type="Pfam" id="PF03704">
    <property type="entry name" value="BTAD"/>
    <property type="match status" value="1"/>
</dbReference>
<dbReference type="InterPro" id="IPR001867">
    <property type="entry name" value="OmpR/PhoB-type_DNA-bd"/>
</dbReference>
<evidence type="ECO:0000313" key="8">
    <source>
        <dbReference type="EMBL" id="KJE20094.1"/>
    </source>
</evidence>
<feature type="compositionally biased region" description="Pro residues" evidence="5">
    <location>
        <begin position="402"/>
        <end position="413"/>
    </location>
</feature>
<evidence type="ECO:0000259" key="6">
    <source>
        <dbReference type="SMART" id="SM00862"/>
    </source>
</evidence>
<dbReference type="AlphaFoldDB" id="A0A0D8B824"/>
<dbReference type="GO" id="GO:0000160">
    <property type="term" value="P:phosphorelay signal transduction system"/>
    <property type="evidence" value="ECO:0007669"/>
    <property type="project" value="InterPro"/>
</dbReference>
<dbReference type="Proteomes" id="UP000032545">
    <property type="component" value="Unassembled WGS sequence"/>
</dbReference>
<evidence type="ECO:0000256" key="3">
    <source>
        <dbReference type="ARBA" id="ARBA00023125"/>
    </source>
</evidence>
<accession>A0A0D8B824</accession>
<dbReference type="PANTHER" id="PTHR35807">
    <property type="entry name" value="TRANSCRIPTIONAL REGULATOR REDD-RELATED"/>
    <property type="match status" value="1"/>
</dbReference>
<proteinExistence type="inferred from homology"/>
<evidence type="ECO:0000256" key="1">
    <source>
        <dbReference type="ARBA" id="ARBA00005820"/>
    </source>
</evidence>
<dbReference type="InterPro" id="IPR036388">
    <property type="entry name" value="WH-like_DNA-bd_sf"/>
</dbReference>
<protein>
    <submittedName>
        <fullName evidence="8">DNA-binding transcriptional activator of the SARP family</fullName>
    </submittedName>
</protein>
<organism evidence="8 9">
    <name type="scientific">Frankia torreyi</name>
    <dbReference type="NCBI Taxonomy" id="1856"/>
    <lineage>
        <taxon>Bacteria</taxon>
        <taxon>Bacillati</taxon>
        <taxon>Actinomycetota</taxon>
        <taxon>Actinomycetes</taxon>
        <taxon>Frankiales</taxon>
        <taxon>Frankiaceae</taxon>
        <taxon>Frankia</taxon>
    </lineage>
</organism>